<feature type="region of interest" description="Disordered" evidence="1">
    <location>
        <begin position="92"/>
        <end position="112"/>
    </location>
</feature>
<evidence type="ECO:0000256" key="1">
    <source>
        <dbReference type="SAM" id="MobiDB-lite"/>
    </source>
</evidence>
<gene>
    <name evidence="2" type="ORF">SETIT_9G151500v2</name>
</gene>
<dbReference type="AlphaFoldDB" id="A0A368SGQ2"/>
<feature type="compositionally biased region" description="Low complexity" evidence="1">
    <location>
        <begin position="31"/>
        <end position="40"/>
    </location>
</feature>
<feature type="region of interest" description="Disordered" evidence="1">
    <location>
        <begin position="124"/>
        <end position="185"/>
    </location>
</feature>
<proteinExistence type="predicted"/>
<feature type="compositionally biased region" description="Basic and acidic residues" evidence="1">
    <location>
        <begin position="169"/>
        <end position="185"/>
    </location>
</feature>
<dbReference type="EMBL" id="CM003536">
    <property type="protein sequence ID" value="RCV41619.1"/>
    <property type="molecule type" value="Genomic_DNA"/>
</dbReference>
<accession>A0A368SGQ2</accession>
<feature type="compositionally biased region" description="Basic and acidic residues" evidence="1">
    <location>
        <begin position="47"/>
        <end position="56"/>
    </location>
</feature>
<reference evidence="2" key="1">
    <citation type="journal article" date="2012" name="Nat. Biotechnol.">
        <title>Reference genome sequence of the model plant Setaria.</title>
        <authorList>
            <person name="Bennetzen J.L."/>
            <person name="Schmutz J."/>
            <person name="Wang H."/>
            <person name="Percifield R."/>
            <person name="Hawkins J."/>
            <person name="Pontaroli A.C."/>
            <person name="Estep M."/>
            <person name="Feng L."/>
            <person name="Vaughn J.N."/>
            <person name="Grimwood J."/>
            <person name="Jenkins J."/>
            <person name="Barry K."/>
            <person name="Lindquist E."/>
            <person name="Hellsten U."/>
            <person name="Deshpande S."/>
            <person name="Wang X."/>
            <person name="Wu X."/>
            <person name="Mitros T."/>
            <person name="Triplett J."/>
            <person name="Yang X."/>
            <person name="Ye C.Y."/>
            <person name="Mauro-Herrera M."/>
            <person name="Wang L."/>
            <person name="Li P."/>
            <person name="Sharma M."/>
            <person name="Sharma R."/>
            <person name="Ronald P.C."/>
            <person name="Panaud O."/>
            <person name="Kellogg E.A."/>
            <person name="Brutnell T.P."/>
            <person name="Doust A.N."/>
            <person name="Tuskan G.A."/>
            <person name="Rokhsar D."/>
            <person name="Devos K.M."/>
        </authorList>
    </citation>
    <scope>NUCLEOTIDE SEQUENCE [LARGE SCALE GENOMIC DNA]</scope>
    <source>
        <strain evidence="2">Yugu1</strain>
    </source>
</reference>
<organism evidence="2">
    <name type="scientific">Setaria italica</name>
    <name type="common">Foxtail millet</name>
    <name type="synonym">Panicum italicum</name>
    <dbReference type="NCBI Taxonomy" id="4555"/>
    <lineage>
        <taxon>Eukaryota</taxon>
        <taxon>Viridiplantae</taxon>
        <taxon>Streptophyta</taxon>
        <taxon>Embryophyta</taxon>
        <taxon>Tracheophyta</taxon>
        <taxon>Spermatophyta</taxon>
        <taxon>Magnoliopsida</taxon>
        <taxon>Liliopsida</taxon>
        <taxon>Poales</taxon>
        <taxon>Poaceae</taxon>
        <taxon>PACMAD clade</taxon>
        <taxon>Panicoideae</taxon>
        <taxon>Panicodae</taxon>
        <taxon>Paniceae</taxon>
        <taxon>Cenchrinae</taxon>
        <taxon>Setaria</taxon>
    </lineage>
</organism>
<protein>
    <submittedName>
        <fullName evidence="2">Uncharacterized protein</fullName>
    </submittedName>
</protein>
<sequence>MSAPAAVRPPGGKRRPCPPHPAWPRATGSTAWAQRASAAATCVTPRLGDDGRERPAPRGRWPWPLRRVLACLAPRGRVVHGRARRAAEILAPRIPGPQGRRLRPAAAPPGASSRGLVLLHAVRERPSDLTAGRPCRRRSARGAGGSAERPRGPAGDVPPPSHPLPRILLVREGRKVRKREEGRRQ</sequence>
<feature type="region of interest" description="Disordered" evidence="1">
    <location>
        <begin position="1"/>
        <end position="61"/>
    </location>
</feature>
<name>A0A368SGQ2_SETIT</name>
<evidence type="ECO:0000313" key="2">
    <source>
        <dbReference type="EMBL" id="RCV41619.1"/>
    </source>
</evidence>
<feature type="compositionally biased region" description="Low complexity" evidence="1">
    <location>
        <begin position="96"/>
        <end position="112"/>
    </location>
</feature>
<reference evidence="2" key="2">
    <citation type="submission" date="2015-07" db="EMBL/GenBank/DDBJ databases">
        <authorList>
            <person name="Noorani M."/>
        </authorList>
    </citation>
    <scope>NUCLEOTIDE SEQUENCE</scope>
    <source>
        <strain evidence="2">Yugu1</strain>
    </source>
</reference>